<proteinExistence type="predicted"/>
<evidence type="ECO:0000313" key="1">
    <source>
        <dbReference type="EMBL" id="KAG4305821.1"/>
    </source>
</evidence>
<name>A0ACB7CDH4_9ASCO</name>
<accession>A0ACB7CDH4</accession>
<reference evidence="1 2" key="1">
    <citation type="journal article" date="2021" name="Commun. Biol.">
        <title>Genomic insights into the host specific adaptation of the Pneumocystis genus.</title>
        <authorList>
            <person name="Cisse O.H."/>
            <person name="Ma L."/>
            <person name="Dekker J.P."/>
            <person name="Khil P.P."/>
            <person name="Youn J.-H."/>
            <person name="Brenchley J.M."/>
            <person name="Blair R."/>
            <person name="Pahar B."/>
            <person name="Chabe M."/>
            <person name="Van Rompay K.K.A."/>
            <person name="Keesler R."/>
            <person name="Sukura A."/>
            <person name="Hirsch V."/>
            <person name="Kutty G."/>
            <person name="Liu Y."/>
            <person name="Peng L."/>
            <person name="Chen J."/>
            <person name="Song J."/>
            <person name="Weissenbacher-Lang C."/>
            <person name="Xu J."/>
            <person name="Upham N.S."/>
            <person name="Stajich J.E."/>
            <person name="Cuomo C.A."/>
            <person name="Cushion M.T."/>
            <person name="Kovacs J.A."/>
        </authorList>
    </citation>
    <scope>NUCLEOTIDE SEQUENCE [LARGE SCALE GENOMIC DNA]</scope>
    <source>
        <strain evidence="1 2">RABM</strain>
    </source>
</reference>
<keyword evidence="2" id="KW-1185">Reference proteome</keyword>
<sequence>MSCEKNIQHLDNMLVNYFSLIDDYIASVSRLSFALRQAFILFYRYFAALDPLLITNYLDLCIRERLSMLYKCKRPMNALYYIDMNSEIKLKKDVTTITELEKIGLVEAPGKDPLDWFGILVPYELREAQKYFRDALKEAVYVIRLQIILNKLEKEIISYRKDMLYSINT</sequence>
<organism evidence="1 2">
    <name type="scientific">Pneumocystis oryctolagi</name>
    <dbReference type="NCBI Taxonomy" id="42067"/>
    <lineage>
        <taxon>Eukaryota</taxon>
        <taxon>Fungi</taxon>
        <taxon>Dikarya</taxon>
        <taxon>Ascomycota</taxon>
        <taxon>Taphrinomycotina</taxon>
        <taxon>Pneumocystomycetes</taxon>
        <taxon>Pneumocystaceae</taxon>
        <taxon>Pneumocystis</taxon>
    </lineage>
</organism>
<protein>
    <submittedName>
        <fullName evidence="1">Uncharacterized protein</fullName>
    </submittedName>
</protein>
<comment type="caution">
    <text evidence="1">The sequence shown here is derived from an EMBL/GenBank/DDBJ whole genome shotgun (WGS) entry which is preliminary data.</text>
</comment>
<gene>
    <name evidence="1" type="ORF">PORY_000731</name>
</gene>
<dbReference type="Proteomes" id="UP000768646">
    <property type="component" value="Unassembled WGS sequence"/>
</dbReference>
<evidence type="ECO:0000313" key="2">
    <source>
        <dbReference type="Proteomes" id="UP000768646"/>
    </source>
</evidence>
<dbReference type="EMBL" id="JABTEG010000002">
    <property type="protein sequence ID" value="KAG4305821.1"/>
    <property type="molecule type" value="Genomic_DNA"/>
</dbReference>